<dbReference type="SUPFAM" id="SSF54001">
    <property type="entry name" value="Cysteine proteinases"/>
    <property type="match status" value="1"/>
</dbReference>
<evidence type="ECO:0000313" key="2">
    <source>
        <dbReference type="EMBL" id="QHT74974.1"/>
    </source>
</evidence>
<accession>A0A6C0H357</accession>
<dbReference type="GO" id="GO:0004843">
    <property type="term" value="F:cysteine-type deubiquitinase activity"/>
    <property type="evidence" value="ECO:0007669"/>
    <property type="project" value="TreeGrafter"/>
</dbReference>
<dbReference type="InterPro" id="IPR050704">
    <property type="entry name" value="Peptidase_C85-like"/>
</dbReference>
<dbReference type="Pfam" id="PF02338">
    <property type="entry name" value="OTU"/>
    <property type="match status" value="1"/>
</dbReference>
<dbReference type="PANTHER" id="PTHR12419">
    <property type="entry name" value="OTU DOMAIN CONTAINING PROTEIN"/>
    <property type="match status" value="1"/>
</dbReference>
<sequence length="119" mass="14124">MSCLFNSLSYFIKDDSLKIRHVICDYLEQNKSIIDGMQTKEILQYENNNENYIQNMRNPCTWGGAIEIQCACNIWNSRIIVLNNRDNGYRQIEFIPLSGQYERTMYLEWTGGHYEPIRN</sequence>
<organism evidence="2">
    <name type="scientific">viral metagenome</name>
    <dbReference type="NCBI Taxonomy" id="1070528"/>
    <lineage>
        <taxon>unclassified sequences</taxon>
        <taxon>metagenomes</taxon>
        <taxon>organismal metagenomes</taxon>
    </lineage>
</organism>
<evidence type="ECO:0000259" key="1">
    <source>
        <dbReference type="PROSITE" id="PS50802"/>
    </source>
</evidence>
<proteinExistence type="predicted"/>
<name>A0A6C0H357_9ZZZZ</name>
<dbReference type="PROSITE" id="PS50802">
    <property type="entry name" value="OTU"/>
    <property type="match status" value="1"/>
</dbReference>
<dbReference type="GO" id="GO:0016579">
    <property type="term" value="P:protein deubiquitination"/>
    <property type="evidence" value="ECO:0007669"/>
    <property type="project" value="TreeGrafter"/>
</dbReference>
<reference evidence="2" key="1">
    <citation type="journal article" date="2020" name="Nature">
        <title>Giant virus diversity and host interactions through global metagenomics.</title>
        <authorList>
            <person name="Schulz F."/>
            <person name="Roux S."/>
            <person name="Paez-Espino D."/>
            <person name="Jungbluth S."/>
            <person name="Walsh D.A."/>
            <person name="Denef V.J."/>
            <person name="McMahon K.D."/>
            <person name="Konstantinidis K.T."/>
            <person name="Eloe-Fadrosh E.A."/>
            <person name="Kyrpides N.C."/>
            <person name="Woyke T."/>
        </authorList>
    </citation>
    <scope>NUCLEOTIDE SEQUENCE</scope>
    <source>
        <strain evidence="2">GVMAG-M-3300023179-62</strain>
    </source>
</reference>
<dbReference type="PANTHER" id="PTHR12419:SF7">
    <property type="entry name" value="OTU DOMAIN-CONTAINING PROTEIN 3"/>
    <property type="match status" value="1"/>
</dbReference>
<dbReference type="AlphaFoldDB" id="A0A6C0H357"/>
<protein>
    <recommendedName>
        <fullName evidence="1">OTU domain-containing protein</fullName>
    </recommendedName>
</protein>
<dbReference type="InterPro" id="IPR038765">
    <property type="entry name" value="Papain-like_cys_pep_sf"/>
</dbReference>
<dbReference type="EMBL" id="MN739860">
    <property type="protein sequence ID" value="QHT74974.1"/>
    <property type="molecule type" value="Genomic_DNA"/>
</dbReference>
<feature type="domain" description="OTU" evidence="1">
    <location>
        <begin position="1"/>
        <end position="119"/>
    </location>
</feature>
<dbReference type="Gene3D" id="3.90.70.80">
    <property type="match status" value="1"/>
</dbReference>
<dbReference type="InterPro" id="IPR003323">
    <property type="entry name" value="OTU_dom"/>
</dbReference>
<dbReference type="CDD" id="cd22744">
    <property type="entry name" value="OTU"/>
    <property type="match status" value="1"/>
</dbReference>